<feature type="domain" description="GerMN" evidence="2">
    <location>
        <begin position="205"/>
        <end position="293"/>
    </location>
</feature>
<dbReference type="InterPro" id="IPR018910">
    <property type="entry name" value="LpqB_C"/>
</dbReference>
<dbReference type="PROSITE" id="PS51257">
    <property type="entry name" value="PROKAR_LIPOPROTEIN"/>
    <property type="match status" value="1"/>
</dbReference>
<dbReference type="RefSeq" id="WP_241039653.1">
    <property type="nucleotide sequence ID" value="NZ_BAAAJF010000040.1"/>
</dbReference>
<dbReference type="Proteomes" id="UP001299970">
    <property type="component" value="Unassembled WGS sequence"/>
</dbReference>
<feature type="signal peptide" evidence="1">
    <location>
        <begin position="1"/>
        <end position="22"/>
    </location>
</feature>
<dbReference type="SMART" id="SM00909">
    <property type="entry name" value="Germane"/>
    <property type="match status" value="1"/>
</dbReference>
<dbReference type="InterPro" id="IPR019606">
    <property type="entry name" value="GerMN"/>
</dbReference>
<keyword evidence="4" id="KW-1185">Reference proteome</keyword>
<evidence type="ECO:0000256" key="1">
    <source>
        <dbReference type="SAM" id="SignalP"/>
    </source>
</evidence>
<dbReference type="EMBL" id="JAKXMK010000023">
    <property type="protein sequence ID" value="MCH6169009.1"/>
    <property type="molecule type" value="Genomic_DNA"/>
</dbReference>
<name>A0ABS9TKE3_9PSEU</name>
<evidence type="ECO:0000313" key="4">
    <source>
        <dbReference type="Proteomes" id="UP001299970"/>
    </source>
</evidence>
<keyword evidence="1" id="KW-0732">Signal</keyword>
<reference evidence="3 4" key="1">
    <citation type="submission" date="2022-03" db="EMBL/GenBank/DDBJ databases">
        <title>Pseudonocardia alaer sp. nov., a novel actinomycete isolated from reed forest soil.</title>
        <authorList>
            <person name="Wang L."/>
        </authorList>
    </citation>
    <scope>NUCLEOTIDE SEQUENCE [LARGE SCALE GENOMIC DNA]</scope>
    <source>
        <strain evidence="3 4">Y-16303</strain>
    </source>
</reference>
<accession>A0ABS9TKE3</accession>
<sequence length="578" mass="59746">MIRRRFCSALALILALAGLAGCASVPESSPVQVLREVSDGEGGTLPAGPVEGSNPLDLVRDFVFASGSSAAEHGSARRFLAPDAVEWDDAASLTVLDGQFDTVPAAGAQDPNSGVTTIRIRGTAVGRLSSSGAFEPEQATFQQDVTVVRRNGQWRISNVPAGVVVPLSIFRDNYRQVRTWFVDPVRRLAVADLRYVPSVPARAQPARALELLLAGPSEALLDAAVSQFPPGAQLRSNAVVGSDGALIVDLTGIGDLDEPARRLLAAQVVLTLSEVNVSRVRLLVDGEPLLSGTPELTREDVAALSAEVQPGADVPGVVVAGGRVRQLDGPQPSAPLPGPVGNGAYDVESAATTGDGQRLAAVVRMGGRRALLVGGGPGGAVSPVSLDAATMTRPSWTPTGGEVWTVLDGAVVARVLVDGTGPARTGQVNADQLTALGPIRDLRLSRDGMRVVAVVGGALYTAAVARRIDGEVAIRNIHRLRPDDLGEVVAADWRSAESIVAITRGTDMLVGQVSVDGLSVQQVLGNNLTPPLTAIAAAANRPLLVTDQTGVWSFAGGDQAAWRQVLGGAPDAVPLYPG</sequence>
<organism evidence="3 4">
    <name type="scientific">Pseudonocardia alaniniphila</name>
    <dbReference type="NCBI Taxonomy" id="75291"/>
    <lineage>
        <taxon>Bacteria</taxon>
        <taxon>Bacillati</taxon>
        <taxon>Actinomycetota</taxon>
        <taxon>Actinomycetes</taxon>
        <taxon>Pseudonocardiales</taxon>
        <taxon>Pseudonocardiaceae</taxon>
        <taxon>Pseudonocardia</taxon>
    </lineage>
</organism>
<dbReference type="InterPro" id="IPR059026">
    <property type="entry name" value="LpqB_N"/>
</dbReference>
<protein>
    <submittedName>
        <fullName evidence="3">LpqB family beta-propeller domain-containing protein</fullName>
    </submittedName>
</protein>
<dbReference type="Pfam" id="PF10647">
    <property type="entry name" value="Gmad1"/>
    <property type="match status" value="1"/>
</dbReference>
<dbReference type="Pfam" id="PF25976">
    <property type="entry name" value="LpqB_N"/>
    <property type="match status" value="1"/>
</dbReference>
<dbReference type="SUPFAM" id="SSF82171">
    <property type="entry name" value="DPP6 N-terminal domain-like"/>
    <property type="match status" value="1"/>
</dbReference>
<feature type="chain" id="PRO_5045877542" evidence="1">
    <location>
        <begin position="23"/>
        <end position="578"/>
    </location>
</feature>
<evidence type="ECO:0000259" key="2">
    <source>
        <dbReference type="SMART" id="SM00909"/>
    </source>
</evidence>
<dbReference type="Pfam" id="PF10646">
    <property type="entry name" value="Germane"/>
    <property type="match status" value="1"/>
</dbReference>
<gene>
    <name evidence="3" type="ORF">MMF94_25220</name>
</gene>
<evidence type="ECO:0000313" key="3">
    <source>
        <dbReference type="EMBL" id="MCH6169009.1"/>
    </source>
</evidence>
<proteinExistence type="predicted"/>
<comment type="caution">
    <text evidence="3">The sequence shown here is derived from an EMBL/GenBank/DDBJ whole genome shotgun (WGS) entry which is preliminary data.</text>
</comment>